<evidence type="ECO:0000259" key="6">
    <source>
        <dbReference type="Pfam" id="PF02836"/>
    </source>
</evidence>
<dbReference type="EMBL" id="JAROCF010000001">
    <property type="protein sequence ID" value="MDN4616356.1"/>
    <property type="molecule type" value="Genomic_DNA"/>
</dbReference>
<dbReference type="InterPro" id="IPR006101">
    <property type="entry name" value="Glyco_hydro_2"/>
</dbReference>
<dbReference type="SUPFAM" id="SSF49303">
    <property type="entry name" value="beta-Galactosidase/glucuronidase domain"/>
    <property type="match status" value="1"/>
</dbReference>
<reference evidence="9" key="1">
    <citation type="submission" date="2023-06" db="EMBL/GenBank/DDBJ databases">
        <title>MT1 and MT2 Draft Genomes of Novel Species.</title>
        <authorList>
            <person name="Venkateswaran K."/>
        </authorList>
    </citation>
    <scope>NUCLEOTIDE SEQUENCE</scope>
    <source>
        <strain evidence="9">F6_8S_P_1B</strain>
    </source>
</reference>
<keyword evidence="2 9" id="KW-0378">Hydrolase</keyword>
<feature type="domain" description="Glycoside hydrolase family 2 immunoglobulin-like beta-sandwich" evidence="5">
    <location>
        <begin position="161"/>
        <end position="261"/>
    </location>
</feature>
<evidence type="ECO:0000256" key="3">
    <source>
        <dbReference type="ARBA" id="ARBA00023295"/>
    </source>
</evidence>
<keyword evidence="3" id="KW-0326">Glycosidase</keyword>
<dbReference type="Pfam" id="PF02836">
    <property type="entry name" value="Glyco_hydro_2_C"/>
    <property type="match status" value="1"/>
</dbReference>
<dbReference type="GO" id="GO:0016787">
    <property type="term" value="F:hydrolase activity"/>
    <property type="evidence" value="ECO:0007669"/>
    <property type="project" value="UniProtKB-KW"/>
</dbReference>
<dbReference type="Gene3D" id="2.60.40.10">
    <property type="entry name" value="Immunoglobulins"/>
    <property type="match status" value="3"/>
</dbReference>
<dbReference type="Gene3D" id="2.60.120.260">
    <property type="entry name" value="Galactose-binding domain-like"/>
    <property type="match status" value="1"/>
</dbReference>
<gene>
    <name evidence="9" type="ORF">P5G50_18050</name>
</gene>
<evidence type="ECO:0000259" key="5">
    <source>
        <dbReference type="Pfam" id="PF00703"/>
    </source>
</evidence>
<dbReference type="InterPro" id="IPR008979">
    <property type="entry name" value="Galactose-bd-like_sf"/>
</dbReference>
<evidence type="ECO:0000256" key="4">
    <source>
        <dbReference type="SAM" id="MobiDB-lite"/>
    </source>
</evidence>
<evidence type="ECO:0000313" key="9">
    <source>
        <dbReference type="EMBL" id="MDN4616356.1"/>
    </source>
</evidence>
<organism evidence="9 10">
    <name type="scientific">Leifsonia williamsii</name>
    <dbReference type="NCBI Taxonomy" id="3035919"/>
    <lineage>
        <taxon>Bacteria</taxon>
        <taxon>Bacillati</taxon>
        <taxon>Actinomycetota</taxon>
        <taxon>Actinomycetes</taxon>
        <taxon>Micrococcales</taxon>
        <taxon>Microbacteriaceae</taxon>
        <taxon>Leifsonia</taxon>
    </lineage>
</organism>
<dbReference type="PANTHER" id="PTHR42732">
    <property type="entry name" value="BETA-GALACTOSIDASE"/>
    <property type="match status" value="1"/>
</dbReference>
<dbReference type="Gene3D" id="3.20.20.80">
    <property type="entry name" value="Glycosidases"/>
    <property type="match status" value="1"/>
</dbReference>
<feature type="region of interest" description="Disordered" evidence="4">
    <location>
        <begin position="435"/>
        <end position="455"/>
    </location>
</feature>
<evidence type="ECO:0000259" key="8">
    <source>
        <dbReference type="Pfam" id="PF18565"/>
    </source>
</evidence>
<dbReference type="Proteomes" id="UP001174208">
    <property type="component" value="Unassembled WGS sequence"/>
</dbReference>
<feature type="domain" description="DUF4982" evidence="7">
    <location>
        <begin position="641"/>
        <end position="698"/>
    </location>
</feature>
<dbReference type="RefSeq" id="WP_301209536.1">
    <property type="nucleotide sequence ID" value="NZ_JAROCF010000001.1"/>
</dbReference>
<dbReference type="InterPro" id="IPR006103">
    <property type="entry name" value="Glyco_hydro_2_cat"/>
</dbReference>
<dbReference type="Pfam" id="PF00703">
    <property type="entry name" value="Glyco_hydro_2"/>
    <property type="match status" value="1"/>
</dbReference>
<comment type="caution">
    <text evidence="9">The sequence shown here is derived from an EMBL/GenBank/DDBJ whole genome shotgun (WGS) entry which is preliminary data.</text>
</comment>
<protein>
    <submittedName>
        <fullName evidence="9">Glycoside hydrolase family 2 TIM barrel-domain containing protein</fullName>
    </submittedName>
</protein>
<evidence type="ECO:0000313" key="10">
    <source>
        <dbReference type="Proteomes" id="UP001174208"/>
    </source>
</evidence>
<proteinExistence type="inferred from homology"/>
<dbReference type="InterPro" id="IPR040605">
    <property type="entry name" value="Glyco_hydro2_dom5"/>
</dbReference>
<dbReference type="InterPro" id="IPR006102">
    <property type="entry name" value="Ig-like_GH2"/>
</dbReference>
<comment type="similarity">
    <text evidence="1">Belongs to the glycosyl hydrolase 2 family.</text>
</comment>
<dbReference type="InterPro" id="IPR032311">
    <property type="entry name" value="DUF4982"/>
</dbReference>
<evidence type="ECO:0000256" key="2">
    <source>
        <dbReference type="ARBA" id="ARBA00022801"/>
    </source>
</evidence>
<evidence type="ECO:0000256" key="1">
    <source>
        <dbReference type="ARBA" id="ARBA00007401"/>
    </source>
</evidence>
<dbReference type="PRINTS" id="PR00132">
    <property type="entry name" value="GLHYDRLASE2"/>
</dbReference>
<dbReference type="InterPro" id="IPR051913">
    <property type="entry name" value="GH2_Domain-Containing"/>
</dbReference>
<feature type="domain" description="Glycoside hydrolase family 2" evidence="8">
    <location>
        <begin position="712"/>
        <end position="812"/>
    </location>
</feature>
<dbReference type="Pfam" id="PF18565">
    <property type="entry name" value="Glyco_hydro2_C5"/>
    <property type="match status" value="1"/>
</dbReference>
<dbReference type="InterPro" id="IPR036156">
    <property type="entry name" value="Beta-gal/glucu_dom_sf"/>
</dbReference>
<sequence length="819" mass="89537">MLRTSFNDDWFVGRDQDDRRDDLGPITLPHDAMITETRSPHTPNGHNTGYYPGGIYRYTKRFIAPPEWQDQHPTLEFEGVYHRSRVFVNGVLAGGRPSGYALFHVPLGTHLRFGEENVIEVVANNDDMPNSRWYTGSGIYRPVHLLTGGPVRVLPTGLRATTLSADAEQATVAVSVAVENGTSDATEAEVVVTLNRKGREVASGRARVPVDGFGTGTATAEIGIGHPALWSPDDPNLYQVHATVTVDSAIQDEVVDSIGIRTVTVDAEHGLRINGQVTKLRGACVHHDHGILGAVTLDQAEDRRARLLKSAGFNAIRTAHNPSARALLAAADRHGLLVMEEFTDVWTRAKTTHDYATDFEEWHERDLEAMVANAYNHPSVIMYSIGNEIAETGQPSGIELNRRLVDMLRSADSTRPITNGVNPFLNLLAPSDEKHTAQLTKSAEPDDEKGSGGPSGRSLITVLNLLMSVMQKVTPIIVRRKFTDSKIREVMDMLDVAGYNYGGARYVQDAKRYPEKPIVGTETGPGQLAQNWPLVESHPQIIGDFVWTGWDYLGEAGIGTIRYNDRPRLFSPWPGHLAGTSNFDITGHRQTQTYINEIIWGLRSDPYIAVRPVDHARDKRTPSLFRATDAIRSWSWDGFEGTPATVEVYARAARVTLELDGAPVSRGRRHGDLLTTFRVPFRPGTLTARTYDEKGKEIGSDELRSADADLRLNVSANTDGFVADGQSLLYLPIELTDSAGMVKPTADRTVTVSIDGPAVLAFGSAAPSSSERFTENTHSTFQGRAMAVLRATREPGAVTVTISANGCTAVSLTQTVSLP</sequence>
<evidence type="ECO:0000259" key="7">
    <source>
        <dbReference type="Pfam" id="PF16355"/>
    </source>
</evidence>
<keyword evidence="10" id="KW-1185">Reference proteome</keyword>
<dbReference type="Pfam" id="PF16355">
    <property type="entry name" value="DUF4982"/>
    <property type="match status" value="1"/>
</dbReference>
<dbReference type="SUPFAM" id="SSF49785">
    <property type="entry name" value="Galactose-binding domain-like"/>
    <property type="match status" value="1"/>
</dbReference>
<dbReference type="PANTHER" id="PTHR42732:SF1">
    <property type="entry name" value="BETA-MANNOSIDASE"/>
    <property type="match status" value="1"/>
</dbReference>
<dbReference type="SUPFAM" id="SSF51445">
    <property type="entry name" value="(Trans)glycosidases"/>
    <property type="match status" value="1"/>
</dbReference>
<dbReference type="InterPro" id="IPR017853">
    <property type="entry name" value="GH"/>
</dbReference>
<accession>A0ABT8KFX2</accession>
<feature type="domain" description="Glycoside hydrolase family 2 catalytic" evidence="6">
    <location>
        <begin position="270"/>
        <end position="419"/>
    </location>
</feature>
<dbReference type="InterPro" id="IPR013783">
    <property type="entry name" value="Ig-like_fold"/>
</dbReference>
<name>A0ABT8KFX2_9MICO</name>